<proteinExistence type="predicted"/>
<dbReference type="Proteomes" id="UP000747110">
    <property type="component" value="Unassembled WGS sequence"/>
</dbReference>
<feature type="region of interest" description="Disordered" evidence="2">
    <location>
        <begin position="17"/>
        <end position="48"/>
    </location>
</feature>
<dbReference type="Proteomes" id="UP000722791">
    <property type="component" value="Unassembled WGS sequence"/>
</dbReference>
<feature type="compositionally biased region" description="Low complexity" evidence="2">
    <location>
        <begin position="634"/>
        <end position="657"/>
    </location>
</feature>
<protein>
    <submittedName>
        <fullName evidence="3">Uncharacterized protein</fullName>
    </submittedName>
</protein>
<dbReference type="EMBL" id="BNCP01000009">
    <property type="protein sequence ID" value="GIL76617.1"/>
    <property type="molecule type" value="Genomic_DNA"/>
</dbReference>
<dbReference type="OrthoDB" id="550028at2759"/>
<name>A0A8J4CDI9_9CHLO</name>
<feature type="region of interest" description="Disordered" evidence="2">
    <location>
        <begin position="675"/>
        <end position="713"/>
    </location>
</feature>
<organism evidence="3 5">
    <name type="scientific">Volvox reticuliferus</name>
    <dbReference type="NCBI Taxonomy" id="1737510"/>
    <lineage>
        <taxon>Eukaryota</taxon>
        <taxon>Viridiplantae</taxon>
        <taxon>Chlorophyta</taxon>
        <taxon>core chlorophytes</taxon>
        <taxon>Chlorophyceae</taxon>
        <taxon>CS clade</taxon>
        <taxon>Chlamydomonadales</taxon>
        <taxon>Volvocaceae</taxon>
        <taxon>Volvox</taxon>
    </lineage>
</organism>
<comment type="caution">
    <text evidence="3">The sequence shown here is derived from an EMBL/GenBank/DDBJ whole genome shotgun (WGS) entry which is preliminary data.</text>
</comment>
<evidence type="ECO:0000313" key="4">
    <source>
        <dbReference type="EMBL" id="GIM04294.1"/>
    </source>
</evidence>
<accession>A0A8J4CDI9</accession>
<keyword evidence="1" id="KW-0175">Coiled coil</keyword>
<gene>
    <name evidence="3" type="ORF">Vretifemale_6112</name>
    <name evidence="4" type="ORF">Vretimale_8870</name>
</gene>
<dbReference type="AlphaFoldDB" id="A0A8J4CDI9"/>
<feature type="coiled-coil region" evidence="1">
    <location>
        <begin position="334"/>
        <end position="368"/>
    </location>
</feature>
<evidence type="ECO:0000313" key="5">
    <source>
        <dbReference type="Proteomes" id="UP000747110"/>
    </source>
</evidence>
<feature type="region of interest" description="Disordered" evidence="2">
    <location>
        <begin position="634"/>
        <end position="663"/>
    </location>
</feature>
<reference evidence="3" key="1">
    <citation type="journal article" date="2021" name="Proc. Natl. Acad. Sci. U.S.A.">
        <title>Three genomes in the algal genus Volvox reveal the fate of a haploid sex-determining region after a transition to homothallism.</title>
        <authorList>
            <person name="Yamamoto K."/>
            <person name="Hamaji T."/>
            <person name="Kawai-Toyooka H."/>
            <person name="Matsuzaki R."/>
            <person name="Takahashi F."/>
            <person name="Nishimura Y."/>
            <person name="Kawachi M."/>
            <person name="Noguchi H."/>
            <person name="Minakuchi Y."/>
            <person name="Umen J.G."/>
            <person name="Toyoda A."/>
            <person name="Nozaki H."/>
        </authorList>
    </citation>
    <scope>NUCLEOTIDE SEQUENCE</scope>
    <source>
        <strain evidence="4">NIES-3785</strain>
        <strain evidence="3">NIES-3786</strain>
    </source>
</reference>
<evidence type="ECO:0000256" key="1">
    <source>
        <dbReference type="SAM" id="Coils"/>
    </source>
</evidence>
<evidence type="ECO:0000313" key="3">
    <source>
        <dbReference type="EMBL" id="GIL76617.1"/>
    </source>
</evidence>
<sequence length="713" mass="74235">MASMSNAFTLLTGAEQQLNKKKKNKKPAANGHTTQTAPAPAAVPPPSTPVLVPPVSSDLVIGVNEACAIFERAAREAKTQADKVKLWKEWTRLANDKASKLKYADADGVNLDFKQVILRCKALEICAESCISTPLHADKESILAQMFSSFLPSENGACNTLANILLRLSNSLSQDALDTLGAAQRAVSSLVQALKSAAVKDEAEVEAANPLAAWLTRVSALDKEIARQQALLQKFGLANKNVVTRETASTARQLVKLQEEKFDLLQPEAIPAAKPPSGALGVCLRSVEELKAVIGAHLKEAESKSPGATNVDASSRAAQIASYKREEEILATHAAQVATQIRTLEAQLQSLHAQASEIEDKRAALAARQRAVWENGNGAGNKGGRAQAGPAALSPAHYRDALGLADALADLADPRRLAAASPDQILTVQTAQVNCPVEYVAAAEHLMSMALGALGEVPAKLAFLRQRIAQASKLAQLGASAGKFLEESKRQSEEAEKLVADTMRLAEEMVAAAAQVRTDAHRRYDAMVRFNPEKAAVVAAHLRNAEALAAQIQQQYNAVLGATNGAMPLAPEAPATASPQAPVTTGTASPAYAPLAGAPIAPVPASVVAVPSPVPATAPGPRAQVPAHATALGANKAPAAAPTPAPVAATPSRPVTAGPAPRQWAKVEAPVAALATDGSLPTPAEAFKGPSTSTGTADQDGFKTAGKKNRRKV</sequence>
<dbReference type="EMBL" id="BNCQ01000015">
    <property type="protein sequence ID" value="GIM04294.1"/>
    <property type="molecule type" value="Genomic_DNA"/>
</dbReference>
<evidence type="ECO:0000256" key="2">
    <source>
        <dbReference type="SAM" id="MobiDB-lite"/>
    </source>
</evidence>
<keyword evidence="5" id="KW-1185">Reference proteome</keyword>